<dbReference type="InterPro" id="IPR049492">
    <property type="entry name" value="BD-FAE-like_dom"/>
</dbReference>
<keyword evidence="1" id="KW-0378">Hydrolase</keyword>
<dbReference type="GO" id="GO:0016787">
    <property type="term" value="F:hydrolase activity"/>
    <property type="evidence" value="ECO:0007669"/>
    <property type="project" value="UniProtKB-KW"/>
</dbReference>
<keyword evidence="2" id="KW-0732">Signal</keyword>
<dbReference type="PANTHER" id="PTHR48081:SF13">
    <property type="entry name" value="ALPHA_BETA HYDROLASE"/>
    <property type="match status" value="1"/>
</dbReference>
<evidence type="ECO:0000259" key="3">
    <source>
        <dbReference type="Pfam" id="PF20434"/>
    </source>
</evidence>
<dbReference type="InterPro" id="IPR029058">
    <property type="entry name" value="AB_hydrolase_fold"/>
</dbReference>
<name>A0A7W9B454_9SPHN</name>
<evidence type="ECO:0000256" key="1">
    <source>
        <dbReference type="ARBA" id="ARBA00022801"/>
    </source>
</evidence>
<evidence type="ECO:0000313" key="5">
    <source>
        <dbReference type="Proteomes" id="UP000537161"/>
    </source>
</evidence>
<dbReference type="SUPFAM" id="SSF53474">
    <property type="entry name" value="alpha/beta-Hydrolases"/>
    <property type="match status" value="1"/>
</dbReference>
<protein>
    <submittedName>
        <fullName evidence="4">Acetyl esterase/lipase</fullName>
    </submittedName>
</protein>
<feature type="chain" id="PRO_5031490466" evidence="2">
    <location>
        <begin position="23"/>
        <end position="348"/>
    </location>
</feature>
<proteinExistence type="predicted"/>
<gene>
    <name evidence="4" type="ORF">FHR21_001235</name>
</gene>
<dbReference type="EMBL" id="JACIJH010000002">
    <property type="protein sequence ID" value="MBB5705902.1"/>
    <property type="molecule type" value="Genomic_DNA"/>
</dbReference>
<evidence type="ECO:0000313" key="4">
    <source>
        <dbReference type="EMBL" id="MBB5705902.1"/>
    </source>
</evidence>
<dbReference type="RefSeq" id="WP_184096288.1">
    <property type="nucleotide sequence ID" value="NZ_JACIJH010000002.1"/>
</dbReference>
<sequence>MARAIWSAGLGLIGLAACAAVAATTPSAETAEVLAKTNRADPFPVLEAAYPGGIVVRPHVEFANYTGYRPLQLDLYLHADRDRVAPRPLVLWVHGGGWQRGDARQSGAFADWPAVLASLAARGFVVASVDYRLTGEARFPAQVQDVKAAIRYLRSQSAAFGIDPARVYLWGGSAGGHLAALAAASCGVAAFDPPASTGRLPGSLAKAARPLPQSDCAQGAVIWYGAFDLADAGEPQGSALGPEMRERVLGCEPDRCAAAAAAASPIAYVSKATPPMLLIHGTADTTVPIRQSEAMAARMRAAGARVDLVALPGSEHGFLGATPDATRRDSRDALARSFAFFDRLAQQE</sequence>
<feature type="signal peptide" evidence="2">
    <location>
        <begin position="1"/>
        <end position="22"/>
    </location>
</feature>
<dbReference type="Pfam" id="PF20434">
    <property type="entry name" value="BD-FAE"/>
    <property type="match status" value="1"/>
</dbReference>
<dbReference type="Proteomes" id="UP000537161">
    <property type="component" value="Unassembled WGS sequence"/>
</dbReference>
<organism evidence="4 5">
    <name type="scientific">Sphingopyxis panaciterrulae</name>
    <dbReference type="NCBI Taxonomy" id="462372"/>
    <lineage>
        <taxon>Bacteria</taxon>
        <taxon>Pseudomonadati</taxon>
        <taxon>Pseudomonadota</taxon>
        <taxon>Alphaproteobacteria</taxon>
        <taxon>Sphingomonadales</taxon>
        <taxon>Sphingomonadaceae</taxon>
        <taxon>Sphingopyxis</taxon>
    </lineage>
</organism>
<dbReference type="Gene3D" id="3.40.50.1820">
    <property type="entry name" value="alpha/beta hydrolase"/>
    <property type="match status" value="1"/>
</dbReference>
<dbReference type="InterPro" id="IPR050300">
    <property type="entry name" value="GDXG_lipolytic_enzyme"/>
</dbReference>
<keyword evidence="5" id="KW-1185">Reference proteome</keyword>
<feature type="domain" description="BD-FAE-like" evidence="3">
    <location>
        <begin position="73"/>
        <end position="298"/>
    </location>
</feature>
<reference evidence="4 5" key="1">
    <citation type="submission" date="2020-08" db="EMBL/GenBank/DDBJ databases">
        <title>Genomic Encyclopedia of Type Strains, Phase IV (KMG-IV): sequencing the most valuable type-strain genomes for metagenomic binning, comparative biology and taxonomic classification.</title>
        <authorList>
            <person name="Goeker M."/>
        </authorList>
    </citation>
    <scope>NUCLEOTIDE SEQUENCE [LARGE SCALE GENOMIC DNA]</scope>
    <source>
        <strain evidence="4 5">DSM 27163</strain>
    </source>
</reference>
<comment type="caution">
    <text evidence="4">The sequence shown here is derived from an EMBL/GenBank/DDBJ whole genome shotgun (WGS) entry which is preliminary data.</text>
</comment>
<accession>A0A7W9B454</accession>
<dbReference type="PROSITE" id="PS51257">
    <property type="entry name" value="PROKAR_LIPOPROTEIN"/>
    <property type="match status" value="1"/>
</dbReference>
<dbReference type="AlphaFoldDB" id="A0A7W9B454"/>
<evidence type="ECO:0000256" key="2">
    <source>
        <dbReference type="SAM" id="SignalP"/>
    </source>
</evidence>
<dbReference type="PANTHER" id="PTHR48081">
    <property type="entry name" value="AB HYDROLASE SUPERFAMILY PROTEIN C4A8.06C"/>
    <property type="match status" value="1"/>
</dbReference>